<dbReference type="PROSITE" id="PS50928">
    <property type="entry name" value="ABC_TM1"/>
    <property type="match status" value="1"/>
</dbReference>
<evidence type="ECO:0000256" key="6">
    <source>
        <dbReference type="ARBA" id="ARBA00023136"/>
    </source>
</evidence>
<feature type="transmembrane region" description="Helical" evidence="7">
    <location>
        <begin position="12"/>
        <end position="37"/>
    </location>
</feature>
<evidence type="ECO:0000313" key="10">
    <source>
        <dbReference type="Proteomes" id="UP001333102"/>
    </source>
</evidence>
<organism evidence="9 10">
    <name type="scientific">Geochorda subterranea</name>
    <dbReference type="NCBI Taxonomy" id="3109564"/>
    <lineage>
        <taxon>Bacteria</taxon>
        <taxon>Bacillati</taxon>
        <taxon>Bacillota</taxon>
        <taxon>Limnochordia</taxon>
        <taxon>Limnochordales</taxon>
        <taxon>Geochordaceae</taxon>
        <taxon>Geochorda</taxon>
    </lineage>
</organism>
<comment type="similarity">
    <text evidence="7">Belongs to the binding-protein-dependent transport system permease family.</text>
</comment>
<protein>
    <submittedName>
        <fullName evidence="9">Carbohydrate ABC transporter permease</fullName>
    </submittedName>
</protein>
<proteinExistence type="inferred from homology"/>
<keyword evidence="2 7" id="KW-0813">Transport</keyword>
<feature type="transmembrane region" description="Helical" evidence="7">
    <location>
        <begin position="113"/>
        <end position="133"/>
    </location>
</feature>
<dbReference type="CDD" id="cd06261">
    <property type="entry name" value="TM_PBP2"/>
    <property type="match status" value="1"/>
</dbReference>
<keyword evidence="10" id="KW-1185">Reference proteome</keyword>
<dbReference type="InterPro" id="IPR000515">
    <property type="entry name" value="MetI-like"/>
</dbReference>
<evidence type="ECO:0000256" key="2">
    <source>
        <dbReference type="ARBA" id="ARBA00022448"/>
    </source>
</evidence>
<gene>
    <name evidence="9" type="ORF">VLY81_14050</name>
</gene>
<evidence type="ECO:0000256" key="7">
    <source>
        <dbReference type="RuleBase" id="RU363032"/>
    </source>
</evidence>
<keyword evidence="4 7" id="KW-0812">Transmembrane</keyword>
<dbReference type="PANTHER" id="PTHR32243">
    <property type="entry name" value="MALTOSE TRANSPORT SYSTEM PERMEASE-RELATED"/>
    <property type="match status" value="1"/>
</dbReference>
<dbReference type="InterPro" id="IPR050901">
    <property type="entry name" value="BP-dep_ABC_trans_perm"/>
</dbReference>
<dbReference type="Pfam" id="PF00528">
    <property type="entry name" value="BPD_transp_1"/>
    <property type="match status" value="1"/>
</dbReference>
<sequence length="286" mass="31638">MLTTAKRLAANATVRLAVLVILLALLAWVLFPLLWMLSCSFKTAEELYEVPPDLLPRNLANTENYRLLLTTTRFGRYYLNTLMVAFGASFASMILAAPAAYAATRFRFWLYRLFPAVGLVAYMLPRILLVISLHGMFRSLGMLDSLFSVGVLQVTFSLPYALWLLRSYFASIPLELEEAAWVDGASRAQGLRKIVMPLATPGVIATFVFLFIVAWNDYLYSLVLISSDTKKTLTLGVVTGLMTRTAVLSWGMLMAAGVLMTLPIVAMFMVIQRHLVAGFTAGSVKG</sequence>
<dbReference type="InterPro" id="IPR035906">
    <property type="entry name" value="MetI-like_sf"/>
</dbReference>
<evidence type="ECO:0000256" key="5">
    <source>
        <dbReference type="ARBA" id="ARBA00022989"/>
    </source>
</evidence>
<reference evidence="10" key="1">
    <citation type="submission" date="2023-12" db="EMBL/GenBank/DDBJ databases">
        <title>Novel isolates from deep terrestrial aquifers shed light on the physiology and ecology of the class Limnochordia.</title>
        <authorList>
            <person name="Karnachuk O.V."/>
            <person name="Lukina A.P."/>
            <person name="Avakyan M.R."/>
            <person name="Kadnikov V."/>
            <person name="Begmatov S."/>
            <person name="Beletsky A.V."/>
            <person name="Mardanov A.V."/>
            <person name="Ravin N.V."/>
        </authorList>
    </citation>
    <scope>NUCLEOTIDE SEQUENCE [LARGE SCALE GENOMIC DNA]</scope>
    <source>
        <strain evidence="10">LN</strain>
    </source>
</reference>
<feature type="transmembrane region" description="Helical" evidence="7">
    <location>
        <begin position="77"/>
        <end position="101"/>
    </location>
</feature>
<feature type="transmembrane region" description="Helical" evidence="7">
    <location>
        <begin position="247"/>
        <end position="271"/>
    </location>
</feature>
<feature type="domain" description="ABC transmembrane type-1" evidence="8">
    <location>
        <begin position="78"/>
        <end position="271"/>
    </location>
</feature>
<evidence type="ECO:0000313" key="9">
    <source>
        <dbReference type="EMBL" id="WRP14519.1"/>
    </source>
</evidence>
<dbReference type="Gene3D" id="1.10.3720.10">
    <property type="entry name" value="MetI-like"/>
    <property type="match status" value="1"/>
</dbReference>
<comment type="subcellular location">
    <subcellularLocation>
        <location evidence="1 7">Cell membrane</location>
        <topology evidence="1 7">Multi-pass membrane protein</topology>
    </subcellularLocation>
</comment>
<evidence type="ECO:0000256" key="4">
    <source>
        <dbReference type="ARBA" id="ARBA00022692"/>
    </source>
</evidence>
<accession>A0ABZ1BPB8</accession>
<dbReference type="PANTHER" id="PTHR32243:SF18">
    <property type="entry name" value="INNER MEMBRANE ABC TRANSPORTER PERMEASE PROTEIN YCJP"/>
    <property type="match status" value="1"/>
</dbReference>
<dbReference type="EMBL" id="CP141614">
    <property type="protein sequence ID" value="WRP14519.1"/>
    <property type="molecule type" value="Genomic_DNA"/>
</dbReference>
<evidence type="ECO:0000256" key="1">
    <source>
        <dbReference type="ARBA" id="ARBA00004651"/>
    </source>
</evidence>
<dbReference type="RefSeq" id="WP_324668862.1">
    <property type="nucleotide sequence ID" value="NZ_CP141614.1"/>
</dbReference>
<dbReference type="SUPFAM" id="SSF161098">
    <property type="entry name" value="MetI-like"/>
    <property type="match status" value="1"/>
</dbReference>
<feature type="transmembrane region" description="Helical" evidence="7">
    <location>
        <begin position="194"/>
        <end position="215"/>
    </location>
</feature>
<feature type="transmembrane region" description="Helical" evidence="7">
    <location>
        <begin position="145"/>
        <end position="165"/>
    </location>
</feature>
<keyword evidence="5 7" id="KW-1133">Transmembrane helix</keyword>
<name>A0ABZ1BPB8_9FIRM</name>
<dbReference type="Proteomes" id="UP001333102">
    <property type="component" value="Chromosome"/>
</dbReference>
<keyword evidence="3" id="KW-1003">Cell membrane</keyword>
<evidence type="ECO:0000259" key="8">
    <source>
        <dbReference type="PROSITE" id="PS50928"/>
    </source>
</evidence>
<keyword evidence="6 7" id="KW-0472">Membrane</keyword>
<evidence type="ECO:0000256" key="3">
    <source>
        <dbReference type="ARBA" id="ARBA00022475"/>
    </source>
</evidence>